<keyword evidence="3" id="KW-0067">ATP-binding</keyword>
<dbReference type="Gene3D" id="2.60.34.10">
    <property type="entry name" value="Substrate Binding Domain Of DNAk, Chain A, domain 1"/>
    <property type="match status" value="1"/>
</dbReference>
<comment type="similarity">
    <text evidence="1">Belongs to the heat shock protein 70 family.</text>
</comment>
<feature type="coiled-coil region" evidence="4">
    <location>
        <begin position="103"/>
        <end position="137"/>
    </location>
</feature>
<dbReference type="Proteomes" id="UP001328107">
    <property type="component" value="Unassembled WGS sequence"/>
</dbReference>
<evidence type="ECO:0000256" key="2">
    <source>
        <dbReference type="ARBA" id="ARBA00022741"/>
    </source>
</evidence>
<dbReference type="GO" id="GO:0005524">
    <property type="term" value="F:ATP binding"/>
    <property type="evidence" value="ECO:0007669"/>
    <property type="project" value="UniProtKB-KW"/>
</dbReference>
<accession>A0AAN5CEQ5</accession>
<dbReference type="AlphaFoldDB" id="A0AAN5CEQ5"/>
<organism evidence="5 6">
    <name type="scientific">Pristionchus mayeri</name>
    <dbReference type="NCBI Taxonomy" id="1317129"/>
    <lineage>
        <taxon>Eukaryota</taxon>
        <taxon>Metazoa</taxon>
        <taxon>Ecdysozoa</taxon>
        <taxon>Nematoda</taxon>
        <taxon>Chromadorea</taxon>
        <taxon>Rhabditida</taxon>
        <taxon>Rhabditina</taxon>
        <taxon>Diplogasteromorpha</taxon>
        <taxon>Diplogasteroidea</taxon>
        <taxon>Neodiplogasteridae</taxon>
        <taxon>Pristionchus</taxon>
    </lineage>
</organism>
<comment type="caution">
    <text evidence="5">The sequence shown here is derived from an EMBL/GenBank/DDBJ whole genome shotgun (WGS) entry which is preliminary data.</text>
</comment>
<evidence type="ECO:0000256" key="4">
    <source>
        <dbReference type="SAM" id="Coils"/>
    </source>
</evidence>
<dbReference type="GO" id="GO:0140662">
    <property type="term" value="F:ATP-dependent protein folding chaperone"/>
    <property type="evidence" value="ECO:0007669"/>
    <property type="project" value="InterPro"/>
</dbReference>
<evidence type="ECO:0000313" key="6">
    <source>
        <dbReference type="Proteomes" id="UP001328107"/>
    </source>
</evidence>
<keyword evidence="4" id="KW-0175">Coiled coil</keyword>
<proteinExistence type="inferred from homology"/>
<dbReference type="EMBL" id="BTRK01000003">
    <property type="protein sequence ID" value="GMR40952.1"/>
    <property type="molecule type" value="Genomic_DNA"/>
</dbReference>
<name>A0AAN5CEQ5_9BILA</name>
<gene>
    <name evidence="5" type="ORF">PMAYCL1PPCAC_11147</name>
</gene>
<keyword evidence="2" id="KW-0547">Nucleotide-binding</keyword>
<dbReference type="InterPro" id="IPR029047">
    <property type="entry name" value="HSP70_peptide-bd_sf"/>
</dbReference>
<evidence type="ECO:0000256" key="3">
    <source>
        <dbReference type="ARBA" id="ARBA00022840"/>
    </source>
</evidence>
<sequence>TEMSSQEASEGKKMSAELEKLWNTQDEKARNTRSTAEAAKRVTQRVEELTAERLTQLQQLQKSVENARAVAEAEDQVAQRAEKLEAGGLTQWQQLHEASETARVTAMEAKEVAEKEAKEAEERKIQVKGQKEKSDNADAIVVAIRTEEQEAMQQPQSVAERARERARMRTEGREKMAQLEAGWKADSTETWMIRRGEAKNAHAVTFDLDADCMLHVTARDLKTGNKQEISVQTEKGSLLKEEIEEMTAAIADIPLS</sequence>
<reference evidence="6" key="1">
    <citation type="submission" date="2022-10" db="EMBL/GenBank/DDBJ databases">
        <title>Genome assembly of Pristionchus species.</title>
        <authorList>
            <person name="Yoshida K."/>
            <person name="Sommer R.J."/>
        </authorList>
    </citation>
    <scope>NUCLEOTIDE SEQUENCE [LARGE SCALE GENOMIC DNA]</scope>
    <source>
        <strain evidence="6">RS5460</strain>
    </source>
</reference>
<evidence type="ECO:0000313" key="5">
    <source>
        <dbReference type="EMBL" id="GMR40952.1"/>
    </source>
</evidence>
<dbReference type="Pfam" id="PF00012">
    <property type="entry name" value="HSP70"/>
    <property type="match status" value="1"/>
</dbReference>
<evidence type="ECO:0000256" key="1">
    <source>
        <dbReference type="ARBA" id="ARBA00007381"/>
    </source>
</evidence>
<dbReference type="SUPFAM" id="SSF100920">
    <property type="entry name" value="Heat shock protein 70kD (HSP70), peptide-binding domain"/>
    <property type="match status" value="1"/>
</dbReference>
<protein>
    <submittedName>
        <fullName evidence="5">Uncharacterized protein</fullName>
    </submittedName>
</protein>
<feature type="non-terminal residue" evidence="5">
    <location>
        <position position="1"/>
    </location>
</feature>
<keyword evidence="6" id="KW-1185">Reference proteome</keyword>
<dbReference type="InterPro" id="IPR013126">
    <property type="entry name" value="Hsp_70_fam"/>
</dbReference>